<dbReference type="InterPro" id="IPR051221">
    <property type="entry name" value="LDLR-related"/>
</dbReference>
<feature type="region of interest" description="Disordered" evidence="12">
    <location>
        <begin position="601"/>
        <end position="620"/>
    </location>
</feature>
<dbReference type="OrthoDB" id="10020456at2759"/>
<dbReference type="PROSITE" id="PS01209">
    <property type="entry name" value="LDLRA_1"/>
    <property type="match status" value="2"/>
</dbReference>
<dbReference type="CDD" id="cd07066">
    <property type="entry name" value="CRD_FZ"/>
    <property type="match status" value="1"/>
</dbReference>
<evidence type="ECO:0000256" key="3">
    <source>
        <dbReference type="ARBA" id="ARBA00022737"/>
    </source>
</evidence>
<feature type="disulfide bond" evidence="11">
    <location>
        <begin position="620"/>
        <end position="632"/>
    </location>
</feature>
<evidence type="ECO:0000313" key="16">
    <source>
        <dbReference type="Proteomes" id="UP001107558"/>
    </source>
</evidence>
<dbReference type="FunFam" id="4.10.400.10:FF:000065">
    <property type="entry name" value="Transmembrane protease serine 7"/>
    <property type="match status" value="1"/>
</dbReference>
<evidence type="ECO:0000256" key="10">
    <source>
        <dbReference type="PROSITE-ProRule" id="PRU00090"/>
    </source>
</evidence>
<feature type="domain" description="FZ" evidence="14">
    <location>
        <begin position="292"/>
        <end position="407"/>
    </location>
</feature>
<keyword evidence="7 11" id="KW-1015">Disulfide bond</keyword>
<evidence type="ECO:0000256" key="9">
    <source>
        <dbReference type="ARBA" id="ARBA00023180"/>
    </source>
</evidence>
<dbReference type="PANTHER" id="PTHR22722">
    <property type="entry name" value="LOW-DENSITY LIPOPROTEIN RECEPTOR-RELATED PROTEIN 2-RELATED"/>
    <property type="match status" value="1"/>
</dbReference>
<dbReference type="PROSITE" id="PS50038">
    <property type="entry name" value="FZ"/>
    <property type="match status" value="1"/>
</dbReference>
<evidence type="ECO:0000256" key="1">
    <source>
        <dbReference type="ARBA" id="ARBA00004401"/>
    </source>
</evidence>
<evidence type="ECO:0000256" key="5">
    <source>
        <dbReference type="ARBA" id="ARBA00022989"/>
    </source>
</evidence>
<dbReference type="Gene3D" id="1.10.2000.10">
    <property type="entry name" value="Frizzled cysteine-rich domain"/>
    <property type="match status" value="1"/>
</dbReference>
<comment type="caution">
    <text evidence="15">The sequence shown here is derived from an EMBL/GenBank/DDBJ whole genome shotgun (WGS) entry which is preliminary data.</text>
</comment>
<feature type="disulfide bond" evidence="11">
    <location>
        <begin position="639"/>
        <end position="654"/>
    </location>
</feature>
<sequence>MVSKSYSVSKRTNKNIFSVESKETCDDINFNNMQNNNEDHEKNYSKKDLGFVINVNEVKREMVNNKPSKNIIFHDDNFSSSTPSSSSMSWLWWNSNSMNNSKNNNNISMLKWNKEYIHETVNYTNIGLLIKIIAACISIALIGFIVSSLLMMEQQKDATDAVKRQRLLLNNDSIIDNTSTATPTYTQIQSTELTAASLQTIINNSNNPINDFNDNHLHSSVLPPNTISDAIQNIEHAKKSNNDEISLTKNYVERINFYTTSNKNLFSVKVLPTLPSIKKNNIKSTSELPLQNYANDCESTSLPLCQGISTYDLTDSKLKWNLTNLEYEHFQHLIYSNCSNRVHEYVCHLLEPECRPSKMKNLMPCRRICKGIFESCSHIIASSEVLTQFFDCNQYIDSNDALVCEDITRSRKKCFDDEFQCGDLSCISLKWRCDNIRDCTNGEDEEECKFCNYNEFKCLSDQKCISEKWRCDTQVDCSDGSDEANCENDESNEAYDDVYNDEGEEETNRDQEENARIFYDDIKDYSDRTSIDHNDSDGDKIISTGDDVVPIFINPNSTLISDDLQIANSSTKLSKRFRSTMRKTLETTTNTTPKVIFEETSTSVTKSVTSSHSTSHSSPCPEDHLRCVDGLCITLDQICDKIQDCSDNSDELHCEY</sequence>
<protein>
    <recommendedName>
        <fullName evidence="14">FZ domain-containing protein</fullName>
    </recommendedName>
</protein>
<feature type="compositionally biased region" description="Acidic residues" evidence="12">
    <location>
        <begin position="479"/>
        <end position="505"/>
    </location>
</feature>
<dbReference type="SMART" id="SM00063">
    <property type="entry name" value="FRI"/>
    <property type="match status" value="1"/>
</dbReference>
<comment type="subcellular location">
    <subcellularLocation>
        <location evidence="1">Cell membrane</location>
        <topology evidence="1">Single-pass type II membrane protein</topology>
    </subcellularLocation>
</comment>
<dbReference type="GO" id="GO:0043235">
    <property type="term" value="C:receptor complex"/>
    <property type="evidence" value="ECO:0007669"/>
    <property type="project" value="TreeGrafter"/>
</dbReference>
<dbReference type="SUPFAM" id="SSF57424">
    <property type="entry name" value="LDL receptor-like module"/>
    <property type="match status" value="3"/>
</dbReference>
<proteinExistence type="predicted"/>
<dbReference type="PROSITE" id="PS50068">
    <property type="entry name" value="LDLRA_2"/>
    <property type="match status" value="3"/>
</dbReference>
<dbReference type="SMART" id="SM00192">
    <property type="entry name" value="LDLa"/>
    <property type="match status" value="3"/>
</dbReference>
<keyword evidence="6 13" id="KW-0472">Membrane</keyword>
<evidence type="ECO:0000259" key="14">
    <source>
        <dbReference type="PROSITE" id="PS50038"/>
    </source>
</evidence>
<dbReference type="InterPro" id="IPR036055">
    <property type="entry name" value="LDL_receptor-like_sf"/>
</dbReference>
<evidence type="ECO:0000256" key="12">
    <source>
        <dbReference type="SAM" id="MobiDB-lite"/>
    </source>
</evidence>
<name>A0A9J6BVI9_POLVA</name>
<dbReference type="PRINTS" id="PR00261">
    <property type="entry name" value="LDLRECEPTOR"/>
</dbReference>
<reference evidence="15" key="1">
    <citation type="submission" date="2021-03" db="EMBL/GenBank/DDBJ databases">
        <title>Chromosome level genome of the anhydrobiotic midge Polypedilum vanderplanki.</title>
        <authorList>
            <person name="Yoshida Y."/>
            <person name="Kikawada T."/>
            <person name="Gusev O."/>
        </authorList>
    </citation>
    <scope>NUCLEOTIDE SEQUENCE</scope>
    <source>
        <strain evidence="15">NIAS01</strain>
        <tissue evidence="15">Whole body or cell culture</tissue>
    </source>
</reference>
<dbReference type="EMBL" id="JADBJN010000003">
    <property type="protein sequence ID" value="KAG5673286.1"/>
    <property type="molecule type" value="Genomic_DNA"/>
</dbReference>
<keyword evidence="3" id="KW-0677">Repeat</keyword>
<accession>A0A9J6BVI9</accession>
<keyword evidence="4" id="KW-0735">Signal-anchor</keyword>
<dbReference type="InterPro" id="IPR036790">
    <property type="entry name" value="Frizzled_dom_sf"/>
</dbReference>
<dbReference type="CDD" id="cd00112">
    <property type="entry name" value="LDLa"/>
    <property type="match status" value="3"/>
</dbReference>
<feature type="disulfide bond" evidence="11">
    <location>
        <begin position="627"/>
        <end position="645"/>
    </location>
</feature>
<dbReference type="GO" id="GO:0005886">
    <property type="term" value="C:plasma membrane"/>
    <property type="evidence" value="ECO:0007669"/>
    <property type="project" value="UniProtKB-SubCell"/>
</dbReference>
<dbReference type="Proteomes" id="UP001107558">
    <property type="component" value="Chromosome 3"/>
</dbReference>
<dbReference type="Pfam" id="PF00057">
    <property type="entry name" value="Ldl_recept_a"/>
    <property type="match status" value="3"/>
</dbReference>
<dbReference type="InterPro" id="IPR023415">
    <property type="entry name" value="LDLR_class-A_CS"/>
</dbReference>
<feature type="compositionally biased region" description="Low complexity" evidence="12">
    <location>
        <begin position="601"/>
        <end position="618"/>
    </location>
</feature>
<feature type="disulfide bond" evidence="11">
    <location>
        <begin position="433"/>
        <end position="448"/>
    </location>
</feature>
<feature type="transmembrane region" description="Helical" evidence="13">
    <location>
        <begin position="128"/>
        <end position="152"/>
    </location>
</feature>
<dbReference type="AlphaFoldDB" id="A0A9J6BVI9"/>
<evidence type="ECO:0000256" key="6">
    <source>
        <dbReference type="ARBA" id="ARBA00023136"/>
    </source>
</evidence>
<feature type="disulfide bond" evidence="11">
    <location>
        <begin position="414"/>
        <end position="426"/>
    </location>
</feature>
<evidence type="ECO:0000256" key="13">
    <source>
        <dbReference type="SAM" id="Phobius"/>
    </source>
</evidence>
<feature type="disulfide bond" evidence="11">
    <location>
        <begin position="421"/>
        <end position="439"/>
    </location>
</feature>
<keyword evidence="2 13" id="KW-0812">Transmembrane</keyword>
<organism evidence="15 16">
    <name type="scientific">Polypedilum vanderplanki</name>
    <name type="common">Sleeping chironomid midge</name>
    <dbReference type="NCBI Taxonomy" id="319348"/>
    <lineage>
        <taxon>Eukaryota</taxon>
        <taxon>Metazoa</taxon>
        <taxon>Ecdysozoa</taxon>
        <taxon>Arthropoda</taxon>
        <taxon>Hexapoda</taxon>
        <taxon>Insecta</taxon>
        <taxon>Pterygota</taxon>
        <taxon>Neoptera</taxon>
        <taxon>Endopterygota</taxon>
        <taxon>Diptera</taxon>
        <taxon>Nematocera</taxon>
        <taxon>Chironomoidea</taxon>
        <taxon>Chironomidae</taxon>
        <taxon>Chironominae</taxon>
        <taxon>Polypedilum</taxon>
        <taxon>Polypedilum</taxon>
    </lineage>
</organism>
<keyword evidence="8" id="KW-0675">Receptor</keyword>
<comment type="caution">
    <text evidence="11">Lacks conserved residue(s) required for the propagation of feature annotation.</text>
</comment>
<gene>
    <name evidence="15" type="ORF">PVAND_003346</name>
</gene>
<evidence type="ECO:0000256" key="7">
    <source>
        <dbReference type="ARBA" id="ARBA00023157"/>
    </source>
</evidence>
<feature type="disulfide bond" evidence="10">
    <location>
        <begin position="338"/>
        <end position="376"/>
    </location>
</feature>
<keyword evidence="5 13" id="KW-1133">Transmembrane helix</keyword>
<evidence type="ECO:0000256" key="8">
    <source>
        <dbReference type="ARBA" id="ARBA00023170"/>
    </source>
</evidence>
<keyword evidence="9" id="KW-0325">Glycoprotein</keyword>
<evidence type="ECO:0000313" key="15">
    <source>
        <dbReference type="EMBL" id="KAG5673286.1"/>
    </source>
</evidence>
<keyword evidence="16" id="KW-1185">Reference proteome</keyword>
<evidence type="ECO:0000256" key="4">
    <source>
        <dbReference type="ARBA" id="ARBA00022968"/>
    </source>
</evidence>
<evidence type="ECO:0000256" key="2">
    <source>
        <dbReference type="ARBA" id="ARBA00022692"/>
    </source>
</evidence>
<dbReference type="InterPro" id="IPR002172">
    <property type="entry name" value="LDrepeatLR_classA_rpt"/>
</dbReference>
<dbReference type="Gene3D" id="4.10.400.10">
    <property type="entry name" value="Low-density Lipoprotein Receptor"/>
    <property type="match status" value="3"/>
</dbReference>
<feature type="region of interest" description="Disordered" evidence="12">
    <location>
        <begin position="478"/>
        <end position="510"/>
    </location>
</feature>
<dbReference type="SUPFAM" id="SSF63501">
    <property type="entry name" value="Frizzled cysteine-rich domain"/>
    <property type="match status" value="1"/>
</dbReference>
<feature type="disulfide bond" evidence="11">
    <location>
        <begin position="471"/>
        <end position="486"/>
    </location>
</feature>
<dbReference type="Pfam" id="PF01392">
    <property type="entry name" value="Fz"/>
    <property type="match status" value="1"/>
</dbReference>
<dbReference type="InterPro" id="IPR020067">
    <property type="entry name" value="Frizzled_dom"/>
</dbReference>
<evidence type="ECO:0000256" key="11">
    <source>
        <dbReference type="PROSITE-ProRule" id="PRU00124"/>
    </source>
</evidence>